<evidence type="ECO:0000256" key="3">
    <source>
        <dbReference type="ARBA" id="ARBA00022801"/>
    </source>
</evidence>
<comment type="cofactor">
    <cofactor evidence="1">
        <name>Mg(2+)</name>
        <dbReference type="ChEBI" id="CHEBI:18420"/>
    </cofactor>
</comment>
<reference evidence="6 7" key="1">
    <citation type="submission" date="2016-10" db="EMBL/GenBank/DDBJ databases">
        <authorList>
            <person name="de Groot N.N."/>
        </authorList>
    </citation>
    <scope>NUCLEOTIDE SEQUENCE [LARGE SCALE GENOMIC DNA]</scope>
    <source>
        <strain evidence="6 7">LMG 2247</strain>
    </source>
</reference>
<dbReference type="OrthoDB" id="6675421at2"/>
<name>A0A1G7Y5M5_9BURK</name>
<feature type="compositionally biased region" description="Polar residues" evidence="4">
    <location>
        <begin position="207"/>
        <end position="218"/>
    </location>
</feature>
<evidence type="ECO:0000313" key="6">
    <source>
        <dbReference type="EMBL" id="SDG91762.1"/>
    </source>
</evidence>
<keyword evidence="2" id="KW-0540">Nuclease</keyword>
<organism evidence="6 7">
    <name type="scientific">Paraburkholderia phenazinium</name>
    <dbReference type="NCBI Taxonomy" id="60549"/>
    <lineage>
        <taxon>Bacteria</taxon>
        <taxon>Pseudomonadati</taxon>
        <taxon>Pseudomonadota</taxon>
        <taxon>Betaproteobacteria</taxon>
        <taxon>Burkholderiales</taxon>
        <taxon>Burkholderiaceae</taxon>
        <taxon>Paraburkholderia</taxon>
    </lineage>
</organism>
<protein>
    <submittedName>
        <fullName evidence="6">VRR-NUC domain-containing protein</fullName>
    </submittedName>
</protein>
<feature type="compositionally biased region" description="Low complexity" evidence="4">
    <location>
        <begin position="1"/>
        <end position="11"/>
    </location>
</feature>
<keyword evidence="3" id="KW-0378">Hydrolase</keyword>
<dbReference type="AlphaFoldDB" id="A0A1G7Y5M5"/>
<feature type="region of interest" description="Disordered" evidence="4">
    <location>
        <begin position="200"/>
        <end position="248"/>
    </location>
</feature>
<dbReference type="EMBL" id="FNCJ01000006">
    <property type="protein sequence ID" value="SDG91762.1"/>
    <property type="molecule type" value="Genomic_DNA"/>
</dbReference>
<dbReference type="GO" id="GO:0016788">
    <property type="term" value="F:hydrolase activity, acting on ester bonds"/>
    <property type="evidence" value="ECO:0007669"/>
    <property type="project" value="InterPro"/>
</dbReference>
<evidence type="ECO:0000256" key="4">
    <source>
        <dbReference type="SAM" id="MobiDB-lite"/>
    </source>
</evidence>
<proteinExistence type="predicted"/>
<feature type="compositionally biased region" description="Pro residues" evidence="4">
    <location>
        <begin position="236"/>
        <end position="248"/>
    </location>
</feature>
<gene>
    <name evidence="6" type="ORF">SAMN05216466_10647</name>
</gene>
<dbReference type="InterPro" id="IPR014883">
    <property type="entry name" value="VRR_NUC"/>
</dbReference>
<dbReference type="Proteomes" id="UP000199706">
    <property type="component" value="Unassembled WGS sequence"/>
</dbReference>
<dbReference type="RefSeq" id="WP_090685338.1">
    <property type="nucleotide sequence ID" value="NZ_FNCJ01000006.1"/>
</dbReference>
<evidence type="ECO:0000256" key="1">
    <source>
        <dbReference type="ARBA" id="ARBA00001946"/>
    </source>
</evidence>
<feature type="region of interest" description="Disordered" evidence="4">
    <location>
        <begin position="1"/>
        <end position="24"/>
    </location>
</feature>
<dbReference type="SMART" id="SM00990">
    <property type="entry name" value="VRR_NUC"/>
    <property type="match status" value="1"/>
</dbReference>
<evidence type="ECO:0000259" key="5">
    <source>
        <dbReference type="SMART" id="SM00990"/>
    </source>
</evidence>
<sequence>MSGYTGSSATGGTAGGDGQTTQVGLNRRLSPQDQQVLCDAMCKCNRMGVATADGKIRKQSCVAQRLNAANAVSTATTGSPTKYRPEVAYDMRPAPPDPPVPIMSSTSPLEPHSFIGAWIQKYWPGGNDAYQDVKGQGYIRRPDVVIVNDPSQPPVQSNIATVVEMKYPPDTLSRGQQADYIRIAGGSKKFVTMTPADCGCGDDETSEQPSTATQSQSAKDIFGDNLSSGSGNGLPPMLPPVPPVPAFP</sequence>
<dbReference type="GO" id="GO:0004518">
    <property type="term" value="F:nuclease activity"/>
    <property type="evidence" value="ECO:0007669"/>
    <property type="project" value="UniProtKB-KW"/>
</dbReference>
<evidence type="ECO:0000256" key="2">
    <source>
        <dbReference type="ARBA" id="ARBA00022722"/>
    </source>
</evidence>
<accession>A0A1G7Y5M5</accession>
<dbReference type="Pfam" id="PF08774">
    <property type="entry name" value="VRR_NUC"/>
    <property type="match status" value="1"/>
</dbReference>
<evidence type="ECO:0000313" key="7">
    <source>
        <dbReference type="Proteomes" id="UP000199706"/>
    </source>
</evidence>
<feature type="compositionally biased region" description="Low complexity" evidence="4">
    <location>
        <begin position="225"/>
        <end position="235"/>
    </location>
</feature>
<feature type="domain" description="VRR-NUC" evidence="5">
    <location>
        <begin position="80"/>
        <end position="197"/>
    </location>
</feature>